<accession>A0A819N983</accession>
<organism evidence="3 5">
    <name type="scientific">Rotaria magnacalcarata</name>
    <dbReference type="NCBI Taxonomy" id="392030"/>
    <lineage>
        <taxon>Eukaryota</taxon>
        <taxon>Metazoa</taxon>
        <taxon>Spiralia</taxon>
        <taxon>Gnathifera</taxon>
        <taxon>Rotifera</taxon>
        <taxon>Eurotatoria</taxon>
        <taxon>Bdelloidea</taxon>
        <taxon>Philodinida</taxon>
        <taxon>Philodinidae</taxon>
        <taxon>Rotaria</taxon>
    </lineage>
</organism>
<dbReference type="Proteomes" id="UP000663834">
    <property type="component" value="Unassembled WGS sequence"/>
</dbReference>
<reference evidence="3" key="1">
    <citation type="submission" date="2021-02" db="EMBL/GenBank/DDBJ databases">
        <authorList>
            <person name="Nowell W R."/>
        </authorList>
    </citation>
    <scope>NUCLEOTIDE SEQUENCE</scope>
</reference>
<evidence type="ECO:0000313" key="1">
    <source>
        <dbReference type="EMBL" id="CAF1358026.1"/>
    </source>
</evidence>
<evidence type="ECO:0000313" key="3">
    <source>
        <dbReference type="EMBL" id="CAF3990133.1"/>
    </source>
</evidence>
<dbReference type="Proteomes" id="UP000681720">
    <property type="component" value="Unassembled WGS sequence"/>
</dbReference>
<keyword evidence="5" id="KW-1185">Reference proteome</keyword>
<evidence type="ECO:0000313" key="2">
    <source>
        <dbReference type="EMBL" id="CAF2081366.1"/>
    </source>
</evidence>
<dbReference type="EMBL" id="CAJNOW010002604">
    <property type="protein sequence ID" value="CAF1358026.1"/>
    <property type="molecule type" value="Genomic_DNA"/>
</dbReference>
<dbReference type="EMBL" id="CAJOBJ010371429">
    <property type="protein sequence ID" value="CAF5223597.1"/>
    <property type="molecule type" value="Genomic_DNA"/>
</dbReference>
<evidence type="ECO:0000313" key="5">
    <source>
        <dbReference type="Proteomes" id="UP000663866"/>
    </source>
</evidence>
<sequence>MSYETYRNVSAIQKDLICEGFDIQQRIQQRNDNKKNNIPSSILKRHTANHSQINDDQYPNEYPDDDIEFLQINYNRQRKKRINKENDQQIHARTIIKSNMNNNRSIQTTTTNNNIITDTSTRVSKHALDYASEYHDQRITIECDPKLKDQSEG</sequence>
<name>A0A819N983_9BILA</name>
<gene>
    <name evidence="4" type="ORF">GIL414_LOCUS85662</name>
    <name evidence="1" type="ORF">KQP761_LOCUS7585</name>
    <name evidence="3" type="ORF">OVN521_LOCUS14435</name>
    <name evidence="2" type="ORF">WKI299_LOCUS16332</name>
</gene>
<dbReference type="Proteomes" id="UP000663856">
    <property type="component" value="Unassembled WGS sequence"/>
</dbReference>
<dbReference type="Proteomes" id="UP000663866">
    <property type="component" value="Unassembled WGS sequence"/>
</dbReference>
<dbReference type="AlphaFoldDB" id="A0A819N983"/>
<dbReference type="EMBL" id="CAJNRF010006457">
    <property type="protein sequence ID" value="CAF2081366.1"/>
    <property type="molecule type" value="Genomic_DNA"/>
</dbReference>
<evidence type="ECO:0000313" key="4">
    <source>
        <dbReference type="EMBL" id="CAF5223597.1"/>
    </source>
</evidence>
<dbReference type="EMBL" id="CAJOBG010002191">
    <property type="protein sequence ID" value="CAF3990133.1"/>
    <property type="molecule type" value="Genomic_DNA"/>
</dbReference>
<proteinExistence type="predicted"/>
<dbReference type="OrthoDB" id="10429680at2759"/>
<comment type="caution">
    <text evidence="3">The sequence shown here is derived from an EMBL/GenBank/DDBJ whole genome shotgun (WGS) entry which is preliminary data.</text>
</comment>
<protein>
    <submittedName>
        <fullName evidence="3">Uncharacterized protein</fullName>
    </submittedName>
</protein>